<dbReference type="GO" id="GO:0050660">
    <property type="term" value="F:flavin adenine dinucleotide binding"/>
    <property type="evidence" value="ECO:0007669"/>
    <property type="project" value="InterPro"/>
</dbReference>
<reference evidence="4" key="1">
    <citation type="submission" date="2019-02" db="EMBL/GenBank/DDBJ databases">
        <authorList>
            <person name="Pothier F.J."/>
        </authorList>
    </citation>
    <scope>NUCLEOTIDE SEQUENCE</scope>
    <source>
        <strain evidence="4">CI-1B</strain>
    </source>
</reference>
<dbReference type="Proteomes" id="UP000328092">
    <property type="component" value="Unassembled WGS sequence"/>
</dbReference>
<dbReference type="GO" id="GO:0003995">
    <property type="term" value="F:acyl-CoA dehydrogenase activity"/>
    <property type="evidence" value="ECO:0007669"/>
    <property type="project" value="TreeGrafter"/>
</dbReference>
<dbReference type="InterPro" id="IPR037069">
    <property type="entry name" value="AcylCoA_DH/ox_N_sf"/>
</dbReference>
<dbReference type="Pfam" id="PF08028">
    <property type="entry name" value="Acyl-CoA_dh_2"/>
    <property type="match status" value="1"/>
</dbReference>
<dbReference type="PANTHER" id="PTHR43884">
    <property type="entry name" value="ACYL-COA DEHYDROGENASE"/>
    <property type="match status" value="1"/>
</dbReference>
<comment type="caution">
    <text evidence="4">The sequence shown here is derived from an EMBL/GenBank/DDBJ whole genome shotgun (WGS) entry which is preliminary data.</text>
</comment>
<dbReference type="PIRSF" id="PIRSF016578">
    <property type="entry name" value="HsaA"/>
    <property type="match status" value="1"/>
</dbReference>
<dbReference type="InterPro" id="IPR046373">
    <property type="entry name" value="Acyl-CoA_Oxase/DH_mid-dom_sf"/>
</dbReference>
<keyword evidence="4" id="KW-0503">Monooxygenase</keyword>
<evidence type="ECO:0000259" key="3">
    <source>
        <dbReference type="Pfam" id="PF08028"/>
    </source>
</evidence>
<dbReference type="InterPro" id="IPR013107">
    <property type="entry name" value="Acyl-CoA_DH_C"/>
</dbReference>
<dbReference type="InterPro" id="IPR009100">
    <property type="entry name" value="AcylCoA_DH/oxidase_NM_dom_sf"/>
</dbReference>
<evidence type="ECO:0000259" key="2">
    <source>
        <dbReference type="Pfam" id="PF02771"/>
    </source>
</evidence>
<dbReference type="Gene3D" id="2.40.110.10">
    <property type="entry name" value="Butyryl-CoA Dehydrogenase, subunit A, domain 2"/>
    <property type="match status" value="1"/>
</dbReference>
<organism evidence="4 5">
    <name type="scientific">Bradyrhizobium ivorense</name>
    <dbReference type="NCBI Taxonomy" id="2511166"/>
    <lineage>
        <taxon>Bacteria</taxon>
        <taxon>Pseudomonadati</taxon>
        <taxon>Pseudomonadota</taxon>
        <taxon>Alphaproteobacteria</taxon>
        <taxon>Hyphomicrobiales</taxon>
        <taxon>Nitrobacteraceae</taxon>
        <taxon>Bradyrhizobium</taxon>
    </lineage>
</organism>
<dbReference type="Gene3D" id="1.10.540.10">
    <property type="entry name" value="Acyl-CoA dehydrogenase/oxidase, N-terminal domain"/>
    <property type="match status" value="1"/>
</dbReference>
<keyword evidence="5" id="KW-1185">Reference proteome</keyword>
<feature type="domain" description="Acyl-CoA dehydrogenase/oxidase N-terminal" evidence="2">
    <location>
        <begin position="26"/>
        <end position="106"/>
    </location>
</feature>
<dbReference type="AlphaFoldDB" id="A0A508TYF1"/>
<accession>A0A508TYF1</accession>
<dbReference type="InterPro" id="IPR036250">
    <property type="entry name" value="AcylCo_DH-like_C"/>
</dbReference>
<sequence length="407" mass="43272">MTTNVQLAHRDADAPFERQPIEHEAARLRAAIADLAPELAARAGEIESARRVPADITDRLGALGLFRTLVPRSHGGLELSVPEVLPLIEALSAADSSVGWVAMIGTGAQLFRTRVSRATFDQIVMDGPDALTVGVGTPAGRGEVIDGGYRVSGRWPFASGCQNARWIAGHFVIHKDGAPVMSDGRPLTRFVVLAAERWRVEETWQASGLTGSGSHHVVLDNVAVRDAETFDLFHGPSCLPGPFASAVTPFIGSLHAAVATGIATAAMADLAAMAGRRQLFAAADLRDTPIFQHEFGRLDAALRAARALLQVQADSYWRLALAGELDGKADFAESLQGSAWINATCSDIVSGCYTLGGSSVVFSASPLQRRLRDIHVARQHAFAQERFYARAGANALGFPPVDPISGQ</sequence>
<protein>
    <submittedName>
        <fullName evidence="4">Flavin-dependent monooxygenase, oxygenase subunit HsaA</fullName>
        <ecNumber evidence="4">1.14.14.12</ecNumber>
    </submittedName>
</protein>
<dbReference type="EMBL" id="CAADFC020000033">
    <property type="protein sequence ID" value="VIO79310.1"/>
    <property type="molecule type" value="Genomic_DNA"/>
</dbReference>
<dbReference type="RefSeq" id="WP_139864257.1">
    <property type="nucleotide sequence ID" value="NZ_CAADFC020000033.1"/>
</dbReference>
<keyword evidence="1 4" id="KW-0560">Oxidoreductase</keyword>
<dbReference type="OrthoDB" id="7316074at2"/>
<dbReference type="SUPFAM" id="SSF56645">
    <property type="entry name" value="Acyl-CoA dehydrogenase NM domain-like"/>
    <property type="match status" value="1"/>
</dbReference>
<evidence type="ECO:0000313" key="4">
    <source>
        <dbReference type="EMBL" id="VIO79310.1"/>
    </source>
</evidence>
<evidence type="ECO:0000256" key="1">
    <source>
        <dbReference type="ARBA" id="ARBA00023002"/>
    </source>
</evidence>
<dbReference type="GO" id="GO:0036383">
    <property type="term" value="F:3-hydroxy-9,10-secoandrosta-1,3,5(10)-triene-9,17-dione monooxygenase activity"/>
    <property type="evidence" value="ECO:0007669"/>
    <property type="project" value="UniProtKB-EC"/>
</dbReference>
<dbReference type="SUPFAM" id="SSF47203">
    <property type="entry name" value="Acyl-CoA dehydrogenase C-terminal domain-like"/>
    <property type="match status" value="1"/>
</dbReference>
<proteinExistence type="predicted"/>
<name>A0A508TYF1_9BRAD</name>
<dbReference type="Gene3D" id="1.20.140.10">
    <property type="entry name" value="Butyryl-CoA Dehydrogenase, subunit A, domain 3"/>
    <property type="match status" value="1"/>
</dbReference>
<dbReference type="EC" id="1.14.14.12" evidence="4"/>
<dbReference type="InterPro" id="IPR013786">
    <property type="entry name" value="AcylCoA_DH/ox_N"/>
</dbReference>
<feature type="domain" description="Acyl-CoA dehydrogenase C-terminal" evidence="3">
    <location>
        <begin position="254"/>
        <end position="384"/>
    </location>
</feature>
<dbReference type="Pfam" id="PF02771">
    <property type="entry name" value="Acyl-CoA_dh_N"/>
    <property type="match status" value="1"/>
</dbReference>
<dbReference type="PANTHER" id="PTHR43884:SF12">
    <property type="entry name" value="ISOVALERYL-COA DEHYDROGENASE, MITOCHONDRIAL-RELATED"/>
    <property type="match status" value="1"/>
</dbReference>
<gene>
    <name evidence="4" type="primary">hsaA_5</name>
    <name evidence="4" type="ORF">CI1B_77240</name>
</gene>
<evidence type="ECO:0000313" key="5">
    <source>
        <dbReference type="Proteomes" id="UP000328092"/>
    </source>
</evidence>